<proteinExistence type="predicted"/>
<evidence type="ECO:0000313" key="2">
    <source>
        <dbReference type="EMBL" id="GIM01786.1"/>
    </source>
</evidence>
<comment type="caution">
    <text evidence="2">The sequence shown here is derived from an EMBL/GenBank/DDBJ whole genome shotgun (WGS) entry which is preliminary data.</text>
</comment>
<gene>
    <name evidence="2" type="ORF">Vretimale_6569</name>
</gene>
<evidence type="ECO:0000313" key="3">
    <source>
        <dbReference type="Proteomes" id="UP000722791"/>
    </source>
</evidence>
<dbReference type="EMBL" id="BNCQ01000010">
    <property type="protein sequence ID" value="GIM01786.1"/>
    <property type="molecule type" value="Genomic_DNA"/>
</dbReference>
<feature type="compositionally biased region" description="Low complexity" evidence="1">
    <location>
        <begin position="609"/>
        <end position="630"/>
    </location>
</feature>
<accession>A0A8J4G7X2</accession>
<dbReference type="AlphaFoldDB" id="A0A8J4G7X2"/>
<feature type="non-terminal residue" evidence="2">
    <location>
        <position position="1"/>
    </location>
</feature>
<feature type="region of interest" description="Disordered" evidence="1">
    <location>
        <begin position="605"/>
        <end position="641"/>
    </location>
</feature>
<protein>
    <submittedName>
        <fullName evidence="2">Uncharacterized protein</fullName>
    </submittedName>
</protein>
<sequence length="800" mass="84299">MLEARCEQQPAGHVQPRAYGVSGEEFPLCKDDLRSYVDGDGKVLAVAVLEIRSSTLRSSGCITWLSACLRPSATKDVTCNEGEQLSFAALFAYGGCYSCRVGQQATRRNNVHVRMQTWRRRNMDCSQDVDLLFRAWLQRPAGGALRAAARCAVSRTPCYLEVKLPGALYSPNDGGGRVDGEQNYQIKSCLYGDGVRPPVPALVVMQLEAPERVLAPPRPMGGGSRLQTETGIWATSSVAQSAQLLDVTMAAPLLAVAPNLAVEGAACCVTLLQYPSGLILFQNPRSKAFAGDLVGKHLGGIFLRQLLSESNCPDASLDPLEVMLQALEAGKEFEAVVQVPAMLGDLERVARRRGHKDSGLLGTLKHVQLHHCTSALTDLLGTDDEEGGQEILDTEDRFLLEALMRYGVPRGGNGGGGAAAGDGSPSPTGAPTCRRNIRRSISLHDVGHAPLRSPTNALVEALQRPVQSISRTRRPCSQRAALTPSSRTTSFSMAAGSNCRSSVLRSTMLLNNPSSHQHVDVAYRAGSGSMSGRSRLAMANNSSLYHSGDIVIGPRCRPGTGSVLTATSTGMSAVVDFLKQARGSTFGEHTTVPPMGAVRDTRMASPVLQQRQHQHQQNQQSQQSRQQQQQRVGFGGSDAGGVTIPTPFVRVAVSTSTGSPASRQALDHVTEGGTGYGGTATASSGANAALQGSTAFGKLLIDAMPGSTADIPGNSTQLPTAEHALTVAGSNAASSSCGGYGSRTEGDDPWAFMRERELGPGAWGPANGGGVNKPASTPGMVTVAMTSQPLQILVRPARTA</sequence>
<organism evidence="2 3">
    <name type="scientific">Volvox reticuliferus</name>
    <dbReference type="NCBI Taxonomy" id="1737510"/>
    <lineage>
        <taxon>Eukaryota</taxon>
        <taxon>Viridiplantae</taxon>
        <taxon>Chlorophyta</taxon>
        <taxon>core chlorophytes</taxon>
        <taxon>Chlorophyceae</taxon>
        <taxon>CS clade</taxon>
        <taxon>Chlamydomonadales</taxon>
        <taxon>Volvocaceae</taxon>
        <taxon>Volvox</taxon>
    </lineage>
</organism>
<reference evidence="2" key="1">
    <citation type="journal article" date="2021" name="Proc. Natl. Acad. Sci. U.S.A.">
        <title>Three genomes in the algal genus Volvox reveal the fate of a haploid sex-determining region after a transition to homothallism.</title>
        <authorList>
            <person name="Yamamoto K."/>
            <person name="Hamaji T."/>
            <person name="Kawai-Toyooka H."/>
            <person name="Matsuzaki R."/>
            <person name="Takahashi F."/>
            <person name="Nishimura Y."/>
            <person name="Kawachi M."/>
            <person name="Noguchi H."/>
            <person name="Minakuchi Y."/>
            <person name="Umen J.G."/>
            <person name="Toyoda A."/>
            <person name="Nozaki H."/>
        </authorList>
    </citation>
    <scope>NUCLEOTIDE SEQUENCE</scope>
    <source>
        <strain evidence="2">NIES-3785</strain>
    </source>
</reference>
<dbReference type="Proteomes" id="UP000722791">
    <property type="component" value="Unassembled WGS sequence"/>
</dbReference>
<feature type="compositionally biased region" description="Polar residues" evidence="1">
    <location>
        <begin position="483"/>
        <end position="492"/>
    </location>
</feature>
<feature type="region of interest" description="Disordered" evidence="1">
    <location>
        <begin position="469"/>
        <end position="495"/>
    </location>
</feature>
<name>A0A8J4G7X2_9CHLO</name>
<evidence type="ECO:0000256" key="1">
    <source>
        <dbReference type="SAM" id="MobiDB-lite"/>
    </source>
</evidence>